<reference evidence="3" key="1">
    <citation type="submission" date="2018-04" db="EMBL/GenBank/DDBJ databases">
        <authorList>
            <person name="Go L.Y."/>
            <person name="Mitchell J.A."/>
        </authorList>
    </citation>
    <scope>NUCLEOTIDE SEQUENCE</scope>
    <source>
        <tissue evidence="3">Whole organism</tissue>
    </source>
</reference>
<dbReference type="InterPro" id="IPR006553">
    <property type="entry name" value="Leu-rich_rpt_Cys-con_subtyp"/>
</dbReference>
<evidence type="ECO:0000256" key="1">
    <source>
        <dbReference type="ARBA" id="ARBA00022786"/>
    </source>
</evidence>
<dbReference type="PANTHER" id="PTHR13318">
    <property type="entry name" value="PARTNER OF PAIRED, ISOFORM B-RELATED"/>
    <property type="match status" value="1"/>
</dbReference>
<evidence type="ECO:0000313" key="3">
    <source>
        <dbReference type="EMBL" id="SSX15076.1"/>
    </source>
</evidence>
<sequence length="602" mass="69970">MDFEINDFPLEVIVKVFSFLSDHELLRCTQVCRKWYYAARHPHFYKKLVLQSSDRENYSALIQTFRRAEIFPFNHLYLASPCNELKAVVEFCKQRYETFRHLHVWINSYRDLNGLQSFKNVQHLEISPRLLLRRDNELVLADDFRMESVKTLQLNENLMSISITETLIDRFPNICRVILNFDPHGDSLSAFQVLLPRLKMLAQRRGDVKFVFNDLDRPKKINRNADELIRYFINNPLPNLIVNRLWLWLPSLNVNLLPVLTVHQNSIKSLPIHANDCLTNELLSVIGIMLPKLEHIKLEAIRKWDVDNFLDALLPCKNLTSIQLYFGTLNQNGVIQLSSSKDEFKFRSMKSFVVRYTSLEFDLNSFDIALKSFPMLIELELLSCHTVDDHILQIIVKNCRGLKILKIISCDEISDNGIMGEIIDDSGNNGLPLSVLSHLEVLSLSKCTKITNMSLSHSFKFKSLKGLDLTGLDKISAEGISQMTRECPFIEKLKLDGCKSLTNDAVDIISKNLKLLKVLYLNQCPHLTEICLSEIVDRCKNIQRVEIVLPTFPKSRRTIHYFKMGIFHIMHCTREGHLAYTPPEYCEQYLNSRESTINRWRY</sequence>
<dbReference type="EMBL" id="UFQT01003028">
    <property type="protein sequence ID" value="SSX34456.1"/>
    <property type="molecule type" value="Genomic_DNA"/>
</dbReference>
<dbReference type="Pfam" id="PF25372">
    <property type="entry name" value="DUF7885"/>
    <property type="match status" value="1"/>
</dbReference>
<dbReference type="InterPro" id="IPR036047">
    <property type="entry name" value="F-box-like_dom_sf"/>
</dbReference>
<dbReference type="PANTHER" id="PTHR13318:SF190">
    <property type="entry name" value="PARTNER OF PAIRED, ISOFORM B"/>
    <property type="match status" value="1"/>
</dbReference>
<dbReference type="PROSITE" id="PS50181">
    <property type="entry name" value="FBOX"/>
    <property type="match status" value="1"/>
</dbReference>
<accession>A0A336LB72</accession>
<protein>
    <submittedName>
        <fullName evidence="3">CSON008030 protein</fullName>
    </submittedName>
</protein>
<dbReference type="SUPFAM" id="SSF81383">
    <property type="entry name" value="F-box domain"/>
    <property type="match status" value="1"/>
</dbReference>
<dbReference type="AlphaFoldDB" id="A0A336LB72"/>
<evidence type="ECO:0000259" key="2">
    <source>
        <dbReference type="PROSITE" id="PS50181"/>
    </source>
</evidence>
<proteinExistence type="predicted"/>
<dbReference type="SMART" id="SM00367">
    <property type="entry name" value="LRR_CC"/>
    <property type="match status" value="6"/>
</dbReference>
<dbReference type="GO" id="GO:0031146">
    <property type="term" value="P:SCF-dependent proteasomal ubiquitin-dependent protein catabolic process"/>
    <property type="evidence" value="ECO:0007669"/>
    <property type="project" value="TreeGrafter"/>
</dbReference>
<reference evidence="4" key="2">
    <citation type="submission" date="2018-07" db="EMBL/GenBank/DDBJ databases">
        <authorList>
            <person name="Quirk P.G."/>
            <person name="Krulwich T.A."/>
        </authorList>
    </citation>
    <scope>NUCLEOTIDE SEQUENCE</scope>
</reference>
<evidence type="ECO:0000313" key="4">
    <source>
        <dbReference type="EMBL" id="SSX34456.1"/>
    </source>
</evidence>
<dbReference type="SUPFAM" id="SSF52047">
    <property type="entry name" value="RNI-like"/>
    <property type="match status" value="1"/>
</dbReference>
<dbReference type="SMART" id="SM00256">
    <property type="entry name" value="FBOX"/>
    <property type="match status" value="1"/>
</dbReference>
<dbReference type="VEuPathDB" id="VectorBase:CSON008030"/>
<dbReference type="GO" id="GO:0019005">
    <property type="term" value="C:SCF ubiquitin ligase complex"/>
    <property type="evidence" value="ECO:0007669"/>
    <property type="project" value="TreeGrafter"/>
</dbReference>
<keyword evidence="1" id="KW-0833">Ubl conjugation pathway</keyword>
<dbReference type="Pfam" id="PF12937">
    <property type="entry name" value="F-box-like"/>
    <property type="match status" value="1"/>
</dbReference>
<gene>
    <name evidence="3" type="primary">CSON008030</name>
</gene>
<dbReference type="InterPro" id="IPR057207">
    <property type="entry name" value="FBXL15_LRR"/>
</dbReference>
<dbReference type="Gene3D" id="3.80.10.10">
    <property type="entry name" value="Ribonuclease Inhibitor"/>
    <property type="match status" value="3"/>
</dbReference>
<dbReference type="Gene3D" id="1.20.1280.50">
    <property type="match status" value="1"/>
</dbReference>
<name>A0A336LB72_CULSO</name>
<feature type="domain" description="F-box" evidence="2">
    <location>
        <begin position="2"/>
        <end position="48"/>
    </location>
</feature>
<dbReference type="InterPro" id="IPR001810">
    <property type="entry name" value="F-box_dom"/>
</dbReference>
<organism evidence="3">
    <name type="scientific">Culicoides sonorensis</name>
    <name type="common">Biting midge</name>
    <dbReference type="NCBI Taxonomy" id="179676"/>
    <lineage>
        <taxon>Eukaryota</taxon>
        <taxon>Metazoa</taxon>
        <taxon>Ecdysozoa</taxon>
        <taxon>Arthropoda</taxon>
        <taxon>Hexapoda</taxon>
        <taxon>Insecta</taxon>
        <taxon>Pterygota</taxon>
        <taxon>Neoptera</taxon>
        <taxon>Endopterygota</taxon>
        <taxon>Diptera</taxon>
        <taxon>Nematocera</taxon>
        <taxon>Chironomoidea</taxon>
        <taxon>Ceratopogonidae</taxon>
        <taxon>Ceratopogoninae</taxon>
        <taxon>Culicoides</taxon>
        <taxon>Monoculicoides</taxon>
    </lineage>
</organism>
<dbReference type="EMBL" id="UFQS01003028">
    <property type="protein sequence ID" value="SSX15076.1"/>
    <property type="molecule type" value="Genomic_DNA"/>
</dbReference>
<dbReference type="InterPro" id="IPR032675">
    <property type="entry name" value="LRR_dom_sf"/>
</dbReference>